<dbReference type="InterPro" id="IPR032675">
    <property type="entry name" value="LRR_dom_sf"/>
</dbReference>
<dbReference type="GO" id="GO:0006952">
    <property type="term" value="P:defense response"/>
    <property type="evidence" value="ECO:0007669"/>
    <property type="project" value="UniProtKB-KW"/>
</dbReference>
<dbReference type="Pfam" id="PF23598">
    <property type="entry name" value="LRR_14"/>
    <property type="match status" value="1"/>
</dbReference>
<comment type="caution">
    <text evidence="5">The sequence shown here is derived from an EMBL/GenBank/DDBJ whole genome shotgun (WGS) entry which is preliminary data.</text>
</comment>
<proteinExistence type="predicted"/>
<evidence type="ECO:0008006" key="7">
    <source>
        <dbReference type="Google" id="ProtNLM"/>
    </source>
</evidence>
<dbReference type="InterPro" id="IPR002182">
    <property type="entry name" value="NB-ARC"/>
</dbReference>
<evidence type="ECO:0000256" key="2">
    <source>
        <dbReference type="ARBA" id="ARBA00022821"/>
    </source>
</evidence>
<dbReference type="AlphaFoldDB" id="A0A9Q1GZZ8"/>
<dbReference type="SUPFAM" id="SSF52540">
    <property type="entry name" value="P-loop containing nucleoside triphosphate hydrolases"/>
    <property type="match status" value="1"/>
</dbReference>
<reference evidence="5" key="1">
    <citation type="submission" date="2022-04" db="EMBL/GenBank/DDBJ databases">
        <title>Carnegiea gigantea Genome sequencing and assembly v2.</title>
        <authorList>
            <person name="Copetti D."/>
            <person name="Sanderson M.J."/>
            <person name="Burquez A."/>
            <person name="Wojciechowski M.F."/>
        </authorList>
    </citation>
    <scope>NUCLEOTIDE SEQUENCE</scope>
    <source>
        <strain evidence="5">SGP5-SGP5p</strain>
        <tissue evidence="5">Aerial part</tissue>
    </source>
</reference>
<dbReference type="Gene3D" id="3.80.10.10">
    <property type="entry name" value="Ribonuclease Inhibitor"/>
    <property type="match status" value="1"/>
</dbReference>
<dbReference type="Gene3D" id="3.40.50.300">
    <property type="entry name" value="P-loop containing nucleotide triphosphate hydrolases"/>
    <property type="match status" value="1"/>
</dbReference>
<feature type="domain" description="NB-ARC" evidence="3">
    <location>
        <begin position="1"/>
        <end position="154"/>
    </location>
</feature>
<evidence type="ECO:0000259" key="3">
    <source>
        <dbReference type="Pfam" id="PF00931"/>
    </source>
</evidence>
<evidence type="ECO:0000256" key="1">
    <source>
        <dbReference type="ARBA" id="ARBA00022737"/>
    </source>
</evidence>
<dbReference type="OrthoDB" id="1917524at2759"/>
<protein>
    <recommendedName>
        <fullName evidence="7">NB-ARC domain-containing protein</fullName>
    </recommendedName>
</protein>
<accession>A0A9Q1GZZ8</accession>
<keyword evidence="6" id="KW-1185">Reference proteome</keyword>
<dbReference type="SUPFAM" id="SSF52058">
    <property type="entry name" value="L domain-like"/>
    <property type="match status" value="1"/>
</dbReference>
<dbReference type="PANTHER" id="PTHR36766">
    <property type="entry name" value="PLANT BROAD-SPECTRUM MILDEW RESISTANCE PROTEIN RPW8"/>
    <property type="match status" value="1"/>
</dbReference>
<dbReference type="Pfam" id="PF00931">
    <property type="entry name" value="NB-ARC"/>
    <property type="match status" value="1"/>
</dbReference>
<sequence>MGGIGKTTLARKVYNHASLKSQFEGFAWAYVSQQLQLGPVCREILLQLIPRKDEEERKSRITRFITTSAPKVYDMLKRTKCLVVLDDIWFIEDWNCLKHAFPLNDNSCDSKVLVSTRNSQIFSDYASHVVYYYEAKFLNPNQSWELSEKKTHFNKDNAAVHVGDSFPELESLANSTKLPHLKSLLLFRSGEISDYQSIGDISQSHELLRILDFRGIHCRSLPSRIGTLIYLRYLSLKDTGITELPSETGNLRSLIILDLRLPDLRLPDVLWKMKSLKQLYLQSSFSSYVTKDSKALRLDKLSHLEIIEGLNLDTAEVKGLQELSTSLSLQRLKAKCSNKTENLDPFLKSSTIKSMSLTMEGSIFHGHPKMLLDCHYLHRLMIIGGNFGDSITFPQNLVKLRFWRCQLLEETISVLEKLPQLKKLSLVLCKALFEWHIHISSNGFAELTHLMITNNHDLEEWTVGSGCLFLSCRNLKSGAVQILGRYLILFLH</sequence>
<evidence type="ECO:0000313" key="6">
    <source>
        <dbReference type="Proteomes" id="UP001153076"/>
    </source>
</evidence>
<feature type="domain" description="Disease resistance R13L4/SHOC-2-like LRR" evidence="4">
    <location>
        <begin position="202"/>
        <end position="453"/>
    </location>
</feature>
<name>A0A9Q1GZZ8_9CARY</name>
<keyword evidence="2" id="KW-0611">Plant defense</keyword>
<evidence type="ECO:0000313" key="5">
    <source>
        <dbReference type="EMBL" id="KAJ8427553.1"/>
    </source>
</evidence>
<evidence type="ECO:0000259" key="4">
    <source>
        <dbReference type="Pfam" id="PF23598"/>
    </source>
</evidence>
<dbReference type="InterPro" id="IPR027417">
    <property type="entry name" value="P-loop_NTPase"/>
</dbReference>
<dbReference type="PANTHER" id="PTHR36766:SF64">
    <property type="entry name" value="OS12G0206100 PROTEIN"/>
    <property type="match status" value="1"/>
</dbReference>
<dbReference type="GO" id="GO:0043531">
    <property type="term" value="F:ADP binding"/>
    <property type="evidence" value="ECO:0007669"/>
    <property type="project" value="InterPro"/>
</dbReference>
<organism evidence="5 6">
    <name type="scientific">Carnegiea gigantea</name>
    <dbReference type="NCBI Taxonomy" id="171969"/>
    <lineage>
        <taxon>Eukaryota</taxon>
        <taxon>Viridiplantae</taxon>
        <taxon>Streptophyta</taxon>
        <taxon>Embryophyta</taxon>
        <taxon>Tracheophyta</taxon>
        <taxon>Spermatophyta</taxon>
        <taxon>Magnoliopsida</taxon>
        <taxon>eudicotyledons</taxon>
        <taxon>Gunneridae</taxon>
        <taxon>Pentapetalae</taxon>
        <taxon>Caryophyllales</taxon>
        <taxon>Cactineae</taxon>
        <taxon>Cactaceae</taxon>
        <taxon>Cactoideae</taxon>
        <taxon>Echinocereeae</taxon>
        <taxon>Carnegiea</taxon>
    </lineage>
</organism>
<dbReference type="Proteomes" id="UP001153076">
    <property type="component" value="Unassembled WGS sequence"/>
</dbReference>
<keyword evidence="1" id="KW-0677">Repeat</keyword>
<gene>
    <name evidence="5" type="ORF">Cgig2_003116</name>
</gene>
<dbReference type="InterPro" id="IPR055414">
    <property type="entry name" value="LRR_R13L4/SHOC2-like"/>
</dbReference>
<dbReference type="EMBL" id="JAKOGI010001132">
    <property type="protein sequence ID" value="KAJ8427553.1"/>
    <property type="molecule type" value="Genomic_DNA"/>
</dbReference>